<organism evidence="3 4">
    <name type="scientific">Trypanosoma equiperdum</name>
    <dbReference type="NCBI Taxonomy" id="5694"/>
    <lineage>
        <taxon>Eukaryota</taxon>
        <taxon>Discoba</taxon>
        <taxon>Euglenozoa</taxon>
        <taxon>Kinetoplastea</taxon>
        <taxon>Metakinetoplastina</taxon>
        <taxon>Trypanosomatida</taxon>
        <taxon>Trypanosomatidae</taxon>
        <taxon>Trypanosoma</taxon>
    </lineage>
</organism>
<feature type="transmembrane region" description="Helical" evidence="1">
    <location>
        <begin position="266"/>
        <end position="285"/>
    </location>
</feature>
<gene>
    <name evidence="3" type="ORF">TEOVI_000468400</name>
</gene>
<dbReference type="InterPro" id="IPR029058">
    <property type="entry name" value="AB_hydrolase_fold"/>
</dbReference>
<dbReference type="AlphaFoldDB" id="A0A1G4I5C7"/>
<dbReference type="Gene3D" id="3.40.50.1820">
    <property type="entry name" value="alpha/beta hydrolase"/>
    <property type="match status" value="1"/>
</dbReference>
<evidence type="ECO:0000259" key="2">
    <source>
        <dbReference type="Pfam" id="PF01764"/>
    </source>
</evidence>
<keyword evidence="1" id="KW-1133">Transmembrane helix</keyword>
<reference evidence="3" key="1">
    <citation type="submission" date="2016-09" db="EMBL/GenBank/DDBJ databases">
        <authorList>
            <person name="Hebert L."/>
            <person name="Moumen B."/>
        </authorList>
    </citation>
    <scope>NUCLEOTIDE SEQUENCE [LARGE SCALE GENOMIC DNA]</scope>
    <source>
        <strain evidence="3">OVI</strain>
    </source>
</reference>
<dbReference type="CDD" id="cd00741">
    <property type="entry name" value="Lipase"/>
    <property type="match status" value="1"/>
</dbReference>
<name>A0A1G4I5C7_TRYEQ</name>
<evidence type="ECO:0000313" key="4">
    <source>
        <dbReference type="Proteomes" id="UP000195570"/>
    </source>
</evidence>
<accession>A0A1G4I5C7</accession>
<dbReference type="EMBL" id="CZPT02000681">
    <property type="protein sequence ID" value="SCU67097.1"/>
    <property type="molecule type" value="Genomic_DNA"/>
</dbReference>
<dbReference type="VEuPathDB" id="TriTrypDB:TEOVI_000468400"/>
<feature type="transmembrane region" description="Helical" evidence="1">
    <location>
        <begin position="300"/>
        <end position="323"/>
    </location>
</feature>
<feature type="transmembrane region" description="Helical" evidence="1">
    <location>
        <begin position="173"/>
        <end position="193"/>
    </location>
</feature>
<feature type="transmembrane region" description="Helical" evidence="1">
    <location>
        <begin position="362"/>
        <end position="380"/>
    </location>
</feature>
<dbReference type="SUPFAM" id="SSF53474">
    <property type="entry name" value="alpha/beta-Hydrolases"/>
    <property type="match status" value="1"/>
</dbReference>
<sequence>MQGDTKTMGKKKTVSSLNETRERRRLDIGKVRDVWNTFQTAMWHVCLPNELVMCFDPLLRCIFALYYLPPVALVVAITHSALARIVWVLVTPVAQEMEKQPYDASRIVTLALGLYQIIICMLPFTTLSIAVATLGHKALNCFMESMVDSWCTYEQRDYPLLAARLRFMMEDRWRCCTFLVVLFLLGTLVLSGFHTDLLVAWPDREGNVALNVWLIIFIDLTFVVVSAFTCSPPGLRLLNSKKDTADGKDGSFLEYFFDTWWRKRVFYIRYATGYMVIALGVFTTYHDGPLRALSMLLETLMYLLIPHVMVHAVLSISIVAVNFHRSVRWLSHHRAAVPHTIAFILPYEGVLLYSMYYFRHHWMTVCLLVGVSVLLIYRSIDIAREFEVTEAGSVLWKREDDGTVAPPDLAKVLEEAHENKSRHLNTVSLGVSGDMERMRLISDGKEIPLQRVVIERIGESRSLSKKAVFLAYAFPRVLHAQKPNYLGGKHFRTGRLLLRTITSILLTFFALLVAGVILQAAFPELRKWPVRLRISEGGEILTIDHIVVRMHLLSRNASANPLSPPVTSAMTPAHAAFQWGNTTAFNTDWYASLCAREFHGASVWEVSLLALATYLSTEEEVRQMLHFMNTHMETDWIMRERHGMDCVAVDSSTKPTEWNGYFDFYSAKHDLSVVAIRGTDMTSAIDFLIDFNMFFEVVLYHLLSNFVPGAGILPSHLIADLIGLASLRSDGNFQYGTWESLIAESKADDKNNKLQCVSNNYRRDFFADVYNHIRYIGSRSKRPKHVILTGHSLGGAVASIVGAKMGIQAVGFGAPGITLARKKFNVDLRSINKHVGNIISSHDIFPMIGGNVGEQHRIECLATTRELCHAMEFLVGALWRSCGSIRSRFPSMGSVL</sequence>
<feature type="domain" description="Fungal lipase-type" evidence="2">
    <location>
        <begin position="784"/>
        <end position="848"/>
    </location>
</feature>
<feature type="transmembrane region" description="Helical" evidence="1">
    <location>
        <begin position="213"/>
        <end position="231"/>
    </location>
</feature>
<dbReference type="GeneID" id="92378624"/>
<feature type="transmembrane region" description="Helical" evidence="1">
    <location>
        <begin position="496"/>
        <end position="522"/>
    </location>
</feature>
<dbReference type="InterPro" id="IPR002921">
    <property type="entry name" value="Fungal_lipase-type"/>
</dbReference>
<evidence type="ECO:0000313" key="3">
    <source>
        <dbReference type="EMBL" id="SCU67097.1"/>
    </source>
</evidence>
<comment type="caution">
    <text evidence="3">The sequence shown here is derived from an EMBL/GenBank/DDBJ whole genome shotgun (WGS) entry which is preliminary data.</text>
</comment>
<evidence type="ECO:0000256" key="1">
    <source>
        <dbReference type="SAM" id="Phobius"/>
    </source>
</evidence>
<dbReference type="Pfam" id="PF01764">
    <property type="entry name" value="Lipase_3"/>
    <property type="match status" value="1"/>
</dbReference>
<keyword evidence="1" id="KW-0472">Membrane</keyword>
<dbReference type="RefSeq" id="XP_067078459.1">
    <property type="nucleotide sequence ID" value="XM_067222358.1"/>
</dbReference>
<feature type="transmembrane region" description="Helical" evidence="1">
    <location>
        <begin position="335"/>
        <end position="356"/>
    </location>
</feature>
<protein>
    <submittedName>
        <fullName evidence="3">Lipase (Class 3), putative</fullName>
    </submittedName>
</protein>
<keyword evidence="1" id="KW-0812">Transmembrane</keyword>
<feature type="transmembrane region" description="Helical" evidence="1">
    <location>
        <begin position="107"/>
        <end position="134"/>
    </location>
</feature>
<dbReference type="GO" id="GO:0006629">
    <property type="term" value="P:lipid metabolic process"/>
    <property type="evidence" value="ECO:0007669"/>
    <property type="project" value="InterPro"/>
</dbReference>
<feature type="transmembrane region" description="Helical" evidence="1">
    <location>
        <begin position="63"/>
        <end position="87"/>
    </location>
</feature>
<keyword evidence="4" id="KW-1185">Reference proteome</keyword>
<proteinExistence type="predicted"/>
<dbReference type="Proteomes" id="UP000195570">
    <property type="component" value="Unassembled WGS sequence"/>
</dbReference>